<dbReference type="CDD" id="cd18804">
    <property type="entry name" value="SF2_C_priA"/>
    <property type="match status" value="1"/>
</dbReference>
<dbReference type="Pfam" id="PF00270">
    <property type="entry name" value="DEAD"/>
    <property type="match status" value="1"/>
</dbReference>
<keyword evidence="9 12" id="KW-0238">DNA-binding</keyword>
<dbReference type="HAMAP" id="MF_00983">
    <property type="entry name" value="PriA"/>
    <property type="match status" value="1"/>
</dbReference>
<feature type="binding site" evidence="12">
    <location>
        <position position="459"/>
    </location>
    <ligand>
        <name>Zn(2+)</name>
        <dbReference type="ChEBI" id="CHEBI:29105"/>
        <label>1</label>
    </ligand>
</feature>
<evidence type="ECO:0000313" key="15">
    <source>
        <dbReference type="EMBL" id="AET70141.1"/>
    </source>
</evidence>
<keyword evidence="6 12" id="KW-0347">Helicase</keyword>
<comment type="similarity">
    <text evidence="12">Belongs to the helicase family. PriA subfamily.</text>
</comment>
<feature type="binding site" evidence="12">
    <location>
        <position position="468"/>
    </location>
    <ligand>
        <name>Zn(2+)</name>
        <dbReference type="ChEBI" id="CHEBI:29105"/>
        <label>2</label>
    </ligand>
</feature>
<accession>G7WG47</accession>
<dbReference type="Pfam" id="PF00271">
    <property type="entry name" value="Helicase_C"/>
    <property type="match status" value="1"/>
</dbReference>
<proteinExistence type="inferred from homology"/>
<feature type="binding site" evidence="12">
    <location>
        <position position="462"/>
    </location>
    <ligand>
        <name>Zn(2+)</name>
        <dbReference type="ChEBI" id="CHEBI:29105"/>
        <label>1</label>
    </ligand>
</feature>
<comment type="cofactor">
    <cofactor evidence="12">
        <name>Zn(2+)</name>
        <dbReference type="ChEBI" id="CHEBI:29105"/>
    </cofactor>
    <text evidence="12">Binds 2 zinc ions per subunit.</text>
</comment>
<dbReference type="InterPro" id="IPR040498">
    <property type="entry name" value="PriA_CRR"/>
</dbReference>
<dbReference type="GO" id="GO:0006310">
    <property type="term" value="P:DNA recombination"/>
    <property type="evidence" value="ECO:0007669"/>
    <property type="project" value="InterPro"/>
</dbReference>
<keyword evidence="2 12" id="KW-0235">DNA replication</keyword>
<dbReference type="KEGG" id="dor:Desor_4737"/>
<evidence type="ECO:0000259" key="14">
    <source>
        <dbReference type="PROSITE" id="PS51194"/>
    </source>
</evidence>
<dbReference type="HOGENOM" id="CLU_013353_3_1_9"/>
<evidence type="ECO:0000256" key="3">
    <source>
        <dbReference type="ARBA" id="ARBA00022723"/>
    </source>
</evidence>
<feature type="domain" description="Helicase ATP-binding" evidence="13">
    <location>
        <begin position="231"/>
        <end position="397"/>
    </location>
</feature>
<feature type="domain" description="Helicase C-terminal" evidence="14">
    <location>
        <begin position="494"/>
        <end position="653"/>
    </location>
</feature>
<dbReference type="PANTHER" id="PTHR30580:SF0">
    <property type="entry name" value="PRIMOSOMAL PROTEIN N"/>
    <property type="match status" value="1"/>
</dbReference>
<dbReference type="GO" id="GO:1990077">
    <property type="term" value="C:primosome complex"/>
    <property type="evidence" value="ECO:0007669"/>
    <property type="project" value="UniProtKB-UniRule"/>
</dbReference>
<dbReference type="eggNOG" id="COG1198">
    <property type="taxonomic scope" value="Bacteria"/>
</dbReference>
<evidence type="ECO:0000256" key="1">
    <source>
        <dbReference type="ARBA" id="ARBA00022515"/>
    </source>
</evidence>
<dbReference type="GO" id="GO:0006270">
    <property type="term" value="P:DNA replication initiation"/>
    <property type="evidence" value="ECO:0007669"/>
    <property type="project" value="TreeGrafter"/>
</dbReference>
<dbReference type="Pfam" id="PF18319">
    <property type="entry name" value="Zn_ribbon_PriA"/>
    <property type="match status" value="1"/>
</dbReference>
<comment type="catalytic activity">
    <reaction evidence="11 12">
        <text>ATP + H2O = ADP + phosphate + H(+)</text>
        <dbReference type="Rhea" id="RHEA:13065"/>
        <dbReference type="ChEBI" id="CHEBI:15377"/>
        <dbReference type="ChEBI" id="CHEBI:15378"/>
        <dbReference type="ChEBI" id="CHEBI:30616"/>
        <dbReference type="ChEBI" id="CHEBI:43474"/>
        <dbReference type="ChEBI" id="CHEBI:456216"/>
        <dbReference type="EC" id="5.6.2.4"/>
    </reaction>
</comment>
<organism evidence="15 16">
    <name type="scientific">Desulfosporosinus orientis (strain ATCC 19365 / DSM 765 / NCIMB 8382 / VKM B-1628 / Singapore I)</name>
    <name type="common">Desulfotomaculum orientis</name>
    <dbReference type="NCBI Taxonomy" id="768706"/>
    <lineage>
        <taxon>Bacteria</taxon>
        <taxon>Bacillati</taxon>
        <taxon>Bacillota</taxon>
        <taxon>Clostridia</taxon>
        <taxon>Eubacteriales</taxon>
        <taxon>Desulfitobacteriaceae</taxon>
        <taxon>Desulfosporosinus</taxon>
    </lineage>
</organism>
<dbReference type="OrthoDB" id="9759544at2"/>
<evidence type="ECO:0000256" key="7">
    <source>
        <dbReference type="ARBA" id="ARBA00022833"/>
    </source>
</evidence>
<comment type="catalytic activity">
    <reaction evidence="12">
        <text>Couples ATP hydrolysis with the unwinding of duplex DNA by translocating in the 3'-5' direction.</text>
        <dbReference type="EC" id="5.6.2.4"/>
    </reaction>
</comment>
<dbReference type="InterPro" id="IPR042115">
    <property type="entry name" value="PriA_3primeBD_sf"/>
</dbReference>
<dbReference type="InterPro" id="IPR041222">
    <property type="entry name" value="PriA_3primeBD"/>
</dbReference>
<evidence type="ECO:0000313" key="16">
    <source>
        <dbReference type="Proteomes" id="UP000006346"/>
    </source>
</evidence>
<reference evidence="16" key="1">
    <citation type="submission" date="2011-11" db="EMBL/GenBank/DDBJ databases">
        <title>Complete sequence of Desulfosporosinus orientis DSM 765.</title>
        <authorList>
            <person name="Lucas S."/>
            <person name="Han J."/>
            <person name="Lapidus A."/>
            <person name="Cheng J.-F."/>
            <person name="Goodwin L."/>
            <person name="Pitluck S."/>
            <person name="Peters L."/>
            <person name="Ovchinnikova G."/>
            <person name="Teshima H."/>
            <person name="Detter J.C."/>
            <person name="Han C."/>
            <person name="Tapia R."/>
            <person name="Land M."/>
            <person name="Hauser L."/>
            <person name="Kyrpides N."/>
            <person name="Ivanova N."/>
            <person name="Pagani I."/>
            <person name="Pester M."/>
            <person name="Spring S."/>
            <person name="Ollivier B."/>
            <person name="Rattei T."/>
            <person name="Klenk H.-P."/>
            <person name="Wagner M."/>
            <person name="Loy A."/>
            <person name="Woyke T."/>
        </authorList>
    </citation>
    <scope>NUCLEOTIDE SEQUENCE [LARGE SCALE GENOMIC DNA]</scope>
    <source>
        <strain evidence="16">ATCC 19365 / DSM 765 / NCIMB 8382 / VKM B-1628</strain>
    </source>
</reference>
<feature type="binding site" evidence="12">
    <location>
        <position position="471"/>
    </location>
    <ligand>
        <name>Zn(2+)</name>
        <dbReference type="ChEBI" id="CHEBI:29105"/>
        <label>2</label>
    </ligand>
</feature>
<evidence type="ECO:0000256" key="6">
    <source>
        <dbReference type="ARBA" id="ARBA00022806"/>
    </source>
</evidence>
<evidence type="ECO:0000256" key="9">
    <source>
        <dbReference type="ARBA" id="ARBA00023125"/>
    </source>
</evidence>
<comment type="subunit">
    <text evidence="12">Component of the replication restart primosome.</text>
</comment>
<dbReference type="PATRIC" id="fig|768706.3.peg.4817"/>
<name>G7WG47_DESOD</name>
<keyword evidence="8 12" id="KW-0067">ATP-binding</keyword>
<dbReference type="SUPFAM" id="SSF52540">
    <property type="entry name" value="P-loop containing nucleoside triphosphate hydrolases"/>
    <property type="match status" value="2"/>
</dbReference>
<evidence type="ECO:0000256" key="12">
    <source>
        <dbReference type="HAMAP-Rule" id="MF_00983"/>
    </source>
</evidence>
<dbReference type="AlphaFoldDB" id="G7WG47"/>
<dbReference type="GO" id="GO:0008270">
    <property type="term" value="F:zinc ion binding"/>
    <property type="evidence" value="ECO:0007669"/>
    <property type="project" value="UniProtKB-UniRule"/>
</dbReference>
<dbReference type="EMBL" id="CP003108">
    <property type="protein sequence ID" value="AET70141.1"/>
    <property type="molecule type" value="Genomic_DNA"/>
</dbReference>
<dbReference type="Proteomes" id="UP000006346">
    <property type="component" value="Chromosome"/>
</dbReference>
<evidence type="ECO:0000256" key="5">
    <source>
        <dbReference type="ARBA" id="ARBA00022801"/>
    </source>
</evidence>
<dbReference type="Gene3D" id="3.40.50.300">
    <property type="entry name" value="P-loop containing nucleotide triphosphate hydrolases"/>
    <property type="match status" value="2"/>
</dbReference>
<dbReference type="InterPro" id="IPR011545">
    <property type="entry name" value="DEAD/DEAH_box_helicase_dom"/>
</dbReference>
<dbReference type="InterPro" id="IPR014001">
    <property type="entry name" value="Helicase_ATP-bd"/>
</dbReference>
<reference evidence="15 16" key="2">
    <citation type="journal article" date="2012" name="J. Bacteriol.">
        <title>Complete genome sequences of Desulfosporosinus orientis DSM765T, Desulfosporosinus youngiae DSM17734T, Desulfosporosinus meridiei DSM13257T, and Desulfosporosinus acidiphilus DSM22704T.</title>
        <authorList>
            <person name="Pester M."/>
            <person name="Brambilla E."/>
            <person name="Alazard D."/>
            <person name="Rattei T."/>
            <person name="Weinmaier T."/>
            <person name="Han J."/>
            <person name="Lucas S."/>
            <person name="Lapidus A."/>
            <person name="Cheng J.F."/>
            <person name="Goodwin L."/>
            <person name="Pitluck S."/>
            <person name="Peters L."/>
            <person name="Ovchinnikova G."/>
            <person name="Teshima H."/>
            <person name="Detter J.C."/>
            <person name="Han C.S."/>
            <person name="Tapia R."/>
            <person name="Land M.L."/>
            <person name="Hauser L."/>
            <person name="Kyrpides N.C."/>
            <person name="Ivanova N.N."/>
            <person name="Pagani I."/>
            <person name="Huntmann M."/>
            <person name="Wei C.L."/>
            <person name="Davenport K.W."/>
            <person name="Daligault H."/>
            <person name="Chain P.S."/>
            <person name="Chen A."/>
            <person name="Mavromatis K."/>
            <person name="Markowitz V."/>
            <person name="Szeto E."/>
            <person name="Mikhailova N."/>
            <person name="Pati A."/>
            <person name="Wagner M."/>
            <person name="Woyke T."/>
            <person name="Ollivier B."/>
            <person name="Klenk H.P."/>
            <person name="Spring S."/>
            <person name="Loy A."/>
        </authorList>
    </citation>
    <scope>NUCLEOTIDE SEQUENCE [LARGE SCALE GENOMIC DNA]</scope>
    <source>
        <strain evidence="16">ATCC 19365 / DSM 765 / NCIMB 8382 / VKM B-1628</strain>
    </source>
</reference>
<dbReference type="InterPro" id="IPR041236">
    <property type="entry name" value="PriA_C"/>
</dbReference>
<keyword evidence="16" id="KW-1185">Reference proteome</keyword>
<keyword evidence="7 12" id="KW-0862">Zinc</keyword>
<evidence type="ECO:0000259" key="13">
    <source>
        <dbReference type="PROSITE" id="PS51192"/>
    </source>
</evidence>
<dbReference type="Pfam" id="PF18074">
    <property type="entry name" value="PriA_C"/>
    <property type="match status" value="1"/>
</dbReference>
<evidence type="ECO:0000256" key="8">
    <source>
        <dbReference type="ARBA" id="ARBA00022840"/>
    </source>
</evidence>
<dbReference type="GO" id="GO:0003677">
    <property type="term" value="F:DNA binding"/>
    <property type="evidence" value="ECO:0007669"/>
    <property type="project" value="UniProtKB-UniRule"/>
</dbReference>
<evidence type="ECO:0000256" key="2">
    <source>
        <dbReference type="ARBA" id="ARBA00022705"/>
    </source>
</evidence>
<dbReference type="FunFam" id="3.40.50.300:FF:000489">
    <property type="entry name" value="Primosome assembly protein PriA"/>
    <property type="match status" value="1"/>
</dbReference>
<dbReference type="PROSITE" id="PS51194">
    <property type="entry name" value="HELICASE_CTER"/>
    <property type="match status" value="1"/>
</dbReference>
<dbReference type="SMART" id="SM00487">
    <property type="entry name" value="DEXDc"/>
    <property type="match status" value="1"/>
</dbReference>
<feature type="binding site" evidence="12">
    <location>
        <position position="502"/>
    </location>
    <ligand>
        <name>Zn(2+)</name>
        <dbReference type="ChEBI" id="CHEBI:29105"/>
        <label>1</label>
    </ligand>
</feature>
<dbReference type="PROSITE" id="PS51192">
    <property type="entry name" value="HELICASE_ATP_BIND_1"/>
    <property type="match status" value="1"/>
</dbReference>
<evidence type="ECO:0000256" key="11">
    <source>
        <dbReference type="ARBA" id="ARBA00048988"/>
    </source>
</evidence>
<protein>
    <recommendedName>
        <fullName evidence="12">Replication restart protein PriA</fullName>
    </recommendedName>
    <alternativeName>
        <fullName evidence="12">ATP-dependent DNA helicase PriA</fullName>
        <ecNumber evidence="12">5.6.2.4</ecNumber>
    </alternativeName>
    <alternativeName>
        <fullName evidence="12">DNA 3'-5' helicase PriA</fullName>
    </alternativeName>
</protein>
<dbReference type="InterPro" id="IPR001650">
    <property type="entry name" value="Helicase_C-like"/>
</dbReference>
<sequence>MFRYAEVLVDVANRRLDQSFHYLIPESLIIKKGMRVLVSLQNRKVQGLVVDVTDNLPEELEGCTLKPVLEIVDKDSLVPQELIELAHWLAQTTICSLAQSLHTVWPLFKGKIEVWIVLESSLADPDVLTLEWLDPEAFRGLKVLSRAREKAISFKVFLKRANIAESTLDKLISQGWVRKEFRFKAPKGSSLPGETPDLKQESNPRDCLDSGAKTYELTKEQAVAVGSVLTALKEGSPQTILLHGVTGSGKTEVYRELIARVLEQGGDAILLVPEISLTSQVAGFFEKHFGEKVIVLHSGLGQREKMKAWLDILAGKKKIVIGARSAVFAPLPNLRLIILDEEHDGAFKQDENPKYHARDVARKRMEHRKGVVLLGSATPSLEAYAAAQSGKIGLLTMTARIGKSMLPPVEIVDMRDELRQGNRSIFSSSLQEKLKDRLDKGEQTMLFLNRRGYSTFVVCRECGYVVSCPNCEIALTYHTQGQAMRCHYCDYQEQPPHTCPQCGSRYIRFFGQGTQRVEEELQGLFPEIPTLRLDFDTTRTKEAHHIILERFRRQEAAVLVGTQMMAKGLDFPNVTLVGVIAADQTLNMPDFRARERTFQLLTQVAGRAGRSDKPGEVVIQTYSPYDSAVVKAAHHDFQGFFWEEIRYRKERKYPPYTHIIRVLLLHEREDRVIKGAHDLGECLQQGMGDHEFGNNELDILGPAPAVLPRLRNQWRWQISVKGTQQDRLRTFLHQGVQRFFARPSSNGIILNIEVDPL</sequence>
<evidence type="ECO:0000256" key="4">
    <source>
        <dbReference type="ARBA" id="ARBA00022741"/>
    </source>
</evidence>
<keyword evidence="4 12" id="KW-0547">Nucleotide-binding</keyword>
<gene>
    <name evidence="12" type="primary">priA</name>
    <name evidence="15" type="ordered locus">Desor_4737</name>
</gene>
<dbReference type="GO" id="GO:0006269">
    <property type="term" value="P:DNA replication, synthesis of primer"/>
    <property type="evidence" value="ECO:0007669"/>
    <property type="project" value="UniProtKB-KW"/>
</dbReference>
<dbReference type="Pfam" id="PF17764">
    <property type="entry name" value="PriA_3primeBD"/>
    <property type="match status" value="1"/>
</dbReference>
<dbReference type="NCBIfam" id="TIGR00595">
    <property type="entry name" value="priA"/>
    <property type="match status" value="1"/>
</dbReference>
<dbReference type="InterPro" id="IPR027417">
    <property type="entry name" value="P-loop_NTPase"/>
</dbReference>
<feature type="binding site" evidence="12">
    <location>
        <position position="486"/>
    </location>
    <ligand>
        <name>Zn(2+)</name>
        <dbReference type="ChEBI" id="CHEBI:29105"/>
        <label>2</label>
    </ligand>
</feature>
<dbReference type="CDD" id="cd17929">
    <property type="entry name" value="DEXHc_priA"/>
    <property type="match status" value="1"/>
</dbReference>
<keyword evidence="10 12" id="KW-0413">Isomerase</keyword>
<dbReference type="GO" id="GO:0016887">
    <property type="term" value="F:ATP hydrolysis activity"/>
    <property type="evidence" value="ECO:0007669"/>
    <property type="project" value="RHEA"/>
</dbReference>
<dbReference type="RefSeq" id="WP_014186948.1">
    <property type="nucleotide sequence ID" value="NC_016584.1"/>
</dbReference>
<dbReference type="STRING" id="768706.Desor_4737"/>
<dbReference type="InterPro" id="IPR005259">
    <property type="entry name" value="PriA"/>
</dbReference>
<dbReference type="SMART" id="SM00490">
    <property type="entry name" value="HELICc"/>
    <property type="match status" value="1"/>
</dbReference>
<comment type="function">
    <text evidence="12">Initiates the restart of stalled replication forks, which reloads the replicative helicase on sites other than the origin of replication. Recognizes and binds to abandoned replication forks and remodels them to uncover a helicase loading site. Promotes assembly of the primosome at these replication forks.</text>
</comment>
<feature type="binding site" evidence="12">
    <location>
        <position position="499"/>
    </location>
    <ligand>
        <name>Zn(2+)</name>
        <dbReference type="ChEBI" id="CHEBI:29105"/>
        <label>1</label>
    </ligand>
</feature>
<dbReference type="GO" id="GO:0043138">
    <property type="term" value="F:3'-5' DNA helicase activity"/>
    <property type="evidence" value="ECO:0007669"/>
    <property type="project" value="UniProtKB-EC"/>
</dbReference>
<dbReference type="Gene3D" id="3.40.1440.60">
    <property type="entry name" value="PriA, 3(prime) DNA-binding domain"/>
    <property type="match status" value="1"/>
</dbReference>
<feature type="binding site" evidence="12">
    <location>
        <position position="489"/>
    </location>
    <ligand>
        <name>Zn(2+)</name>
        <dbReference type="ChEBI" id="CHEBI:29105"/>
        <label>2</label>
    </ligand>
</feature>
<dbReference type="GO" id="GO:0006302">
    <property type="term" value="P:double-strand break repair"/>
    <property type="evidence" value="ECO:0007669"/>
    <property type="project" value="InterPro"/>
</dbReference>
<evidence type="ECO:0000256" key="10">
    <source>
        <dbReference type="ARBA" id="ARBA00023235"/>
    </source>
</evidence>
<keyword evidence="1 12" id="KW-0639">Primosome</keyword>
<keyword evidence="5 12" id="KW-0378">Hydrolase</keyword>
<dbReference type="EC" id="5.6.2.4" evidence="12"/>
<dbReference type="PANTHER" id="PTHR30580">
    <property type="entry name" value="PRIMOSOMAL PROTEIN N"/>
    <property type="match status" value="1"/>
</dbReference>
<keyword evidence="3 12" id="KW-0479">Metal-binding</keyword>
<dbReference type="GO" id="GO:0005524">
    <property type="term" value="F:ATP binding"/>
    <property type="evidence" value="ECO:0007669"/>
    <property type="project" value="UniProtKB-UniRule"/>
</dbReference>